<proteinExistence type="predicted"/>
<accession>A0ABT8YNV5</accession>
<feature type="domain" description="VOC" evidence="1">
    <location>
        <begin position="2"/>
        <end position="118"/>
    </location>
</feature>
<dbReference type="InterPro" id="IPR029068">
    <property type="entry name" value="Glyas_Bleomycin-R_OHBP_Dase"/>
</dbReference>
<evidence type="ECO:0000313" key="2">
    <source>
        <dbReference type="EMBL" id="MDO6965405.1"/>
    </source>
</evidence>
<protein>
    <submittedName>
        <fullName evidence="2">VOC family protein</fullName>
    </submittedName>
</protein>
<keyword evidence="3" id="KW-1185">Reference proteome</keyword>
<evidence type="ECO:0000313" key="3">
    <source>
        <dbReference type="Proteomes" id="UP001174932"/>
    </source>
</evidence>
<dbReference type="Proteomes" id="UP001174932">
    <property type="component" value="Unassembled WGS sequence"/>
</dbReference>
<dbReference type="RefSeq" id="WP_304377326.1">
    <property type="nucleotide sequence ID" value="NZ_JAUOZU010000010.1"/>
</dbReference>
<dbReference type="SUPFAM" id="SSF54593">
    <property type="entry name" value="Glyoxalase/Bleomycin resistance protein/Dihydroxybiphenyl dioxygenase"/>
    <property type="match status" value="1"/>
</dbReference>
<dbReference type="PANTHER" id="PTHR36503:SF1">
    <property type="entry name" value="BLR2520 PROTEIN"/>
    <property type="match status" value="1"/>
</dbReference>
<sequence>MTPNFNLLYVADVERSSQFYNQLFGANPVEQSPGFALYVLPGGLKFGLWKKDNVEPAATPAGGFELGLPVQSDAEVDRIAGEWQDRGIAILQVPTTMDFGRTFTAADPDGHRLRVFSPANQP</sequence>
<dbReference type="Gene3D" id="3.30.720.110">
    <property type="match status" value="1"/>
</dbReference>
<dbReference type="PANTHER" id="PTHR36503">
    <property type="entry name" value="BLR2520 PROTEIN"/>
    <property type="match status" value="1"/>
</dbReference>
<gene>
    <name evidence="2" type="ORF">Q4481_15670</name>
</gene>
<comment type="caution">
    <text evidence="2">The sequence shown here is derived from an EMBL/GenBank/DDBJ whole genome shotgun (WGS) entry which is preliminary data.</text>
</comment>
<evidence type="ECO:0000259" key="1">
    <source>
        <dbReference type="PROSITE" id="PS51819"/>
    </source>
</evidence>
<dbReference type="EMBL" id="JAUOZU010000010">
    <property type="protein sequence ID" value="MDO6965405.1"/>
    <property type="molecule type" value="Genomic_DNA"/>
</dbReference>
<dbReference type="InterPro" id="IPR004360">
    <property type="entry name" value="Glyas_Fos-R_dOase_dom"/>
</dbReference>
<organism evidence="2 3">
    <name type="scientific">Rhizobium alvei</name>
    <dbReference type="NCBI Taxonomy" id="1132659"/>
    <lineage>
        <taxon>Bacteria</taxon>
        <taxon>Pseudomonadati</taxon>
        <taxon>Pseudomonadota</taxon>
        <taxon>Alphaproteobacteria</taxon>
        <taxon>Hyphomicrobiales</taxon>
        <taxon>Rhizobiaceae</taxon>
        <taxon>Rhizobium/Agrobacterium group</taxon>
        <taxon>Rhizobium</taxon>
    </lineage>
</organism>
<name>A0ABT8YNV5_9HYPH</name>
<reference evidence="2" key="2">
    <citation type="submission" date="2023-07" db="EMBL/GenBank/DDBJ databases">
        <authorList>
            <person name="Shen H."/>
        </authorList>
    </citation>
    <scope>NUCLEOTIDE SEQUENCE</scope>
    <source>
        <strain evidence="2">TNR-22</strain>
    </source>
</reference>
<dbReference type="PIRSF" id="PIRSF039020">
    <property type="entry name" value="EhpR"/>
    <property type="match status" value="1"/>
</dbReference>
<dbReference type="Gene3D" id="3.30.720.120">
    <property type="match status" value="1"/>
</dbReference>
<dbReference type="InterPro" id="IPR026275">
    <property type="entry name" value="Glyoxalase/dOase/EhpR"/>
</dbReference>
<dbReference type="PROSITE" id="PS51819">
    <property type="entry name" value="VOC"/>
    <property type="match status" value="1"/>
</dbReference>
<dbReference type="InterPro" id="IPR037523">
    <property type="entry name" value="VOC_core"/>
</dbReference>
<dbReference type="Pfam" id="PF00903">
    <property type="entry name" value="Glyoxalase"/>
    <property type="match status" value="1"/>
</dbReference>
<reference evidence="2" key="1">
    <citation type="journal article" date="2015" name="Int. J. Syst. Evol. Microbiol.">
        <title>Rhizobium alvei sp. nov., isolated from a freshwater river.</title>
        <authorList>
            <person name="Sheu S.Y."/>
            <person name="Huang H.W."/>
            <person name="Young C.C."/>
            <person name="Chen W.M."/>
        </authorList>
    </citation>
    <scope>NUCLEOTIDE SEQUENCE</scope>
    <source>
        <strain evidence="2">TNR-22</strain>
    </source>
</reference>